<reference evidence="2" key="1">
    <citation type="submission" date="2021-07" db="EMBL/GenBank/DDBJ databases">
        <title>Genome Resource of American Ginseng Black Spot Pathogen Alternaria panax.</title>
        <authorList>
            <person name="Qiu C."/>
            <person name="Wang W."/>
            <person name="Liu Z."/>
        </authorList>
    </citation>
    <scope>NUCLEOTIDE SEQUENCE</scope>
    <source>
        <strain evidence="2">BNCC115425</strain>
    </source>
</reference>
<name>A0AAD4FCL7_9PLEO</name>
<evidence type="ECO:0000256" key="1">
    <source>
        <dbReference type="SAM" id="MobiDB-lite"/>
    </source>
</evidence>
<gene>
    <name evidence="2" type="ORF">G6011_05334</name>
</gene>
<sequence length="515" mass="57780">MLGRIKTVVTEAFTEVMGSAELAPPTRSHRHSESHSGDQQFSRVIPEAKSIMDSSGNMQRQSGRDIRDDGNKHSREVSTTKASSSVTAATLQKTLELREQELEVMHAKSMKVLGKFLRLREIRKEQAETIKTQGEEINFRDDVINTIFFDHLEPYAKKNGLQPDEWTRKDLFEVLGSLSREAADAGSYAVKISTLTEQVRMLQKEMFAKVEKVHVASDEQFAQDFRVIASAIKSLSRTICIDDALNVPEILSTGCLLEDVSHHHWTGRPKKKLLVEAWIWSVFMEFVFRTPFAIFGKQCELLNANWQSLYMDGHCHGWPHPTSLSEAWRCTTVVSMLELVDGDVISQGKVQQVHRKLEPDIIAARTNVYRTIGVHLSRISTEAVDPLQVQTIVNKAFAFAMEMSRQLVRLQITFPRVGDKFDSNTMKATPDTDEDVEEGALASIVNPGLTKWGDSHGKNLDHRYDIIPSLVQLEPLSQQGGVELKPGPQNWADVAKRSAAEGSTSDGKNEGKSER</sequence>
<proteinExistence type="predicted"/>
<feature type="compositionally biased region" description="Polar residues" evidence="1">
    <location>
        <begin position="52"/>
        <end position="61"/>
    </location>
</feature>
<evidence type="ECO:0000313" key="3">
    <source>
        <dbReference type="Proteomes" id="UP001199106"/>
    </source>
</evidence>
<accession>A0AAD4FCL7</accession>
<dbReference type="AlphaFoldDB" id="A0AAD4FCL7"/>
<feature type="region of interest" description="Disordered" evidence="1">
    <location>
        <begin position="19"/>
        <end position="85"/>
    </location>
</feature>
<protein>
    <submittedName>
        <fullName evidence="2">Uncharacterized protein</fullName>
    </submittedName>
</protein>
<organism evidence="2 3">
    <name type="scientific">Alternaria panax</name>
    <dbReference type="NCBI Taxonomy" id="48097"/>
    <lineage>
        <taxon>Eukaryota</taxon>
        <taxon>Fungi</taxon>
        <taxon>Dikarya</taxon>
        <taxon>Ascomycota</taxon>
        <taxon>Pezizomycotina</taxon>
        <taxon>Dothideomycetes</taxon>
        <taxon>Pleosporomycetidae</taxon>
        <taxon>Pleosporales</taxon>
        <taxon>Pleosporineae</taxon>
        <taxon>Pleosporaceae</taxon>
        <taxon>Alternaria</taxon>
        <taxon>Alternaria sect. Panax</taxon>
    </lineage>
</organism>
<comment type="caution">
    <text evidence="2">The sequence shown here is derived from an EMBL/GenBank/DDBJ whole genome shotgun (WGS) entry which is preliminary data.</text>
</comment>
<feature type="compositionally biased region" description="Basic and acidic residues" evidence="1">
    <location>
        <begin position="62"/>
        <end position="78"/>
    </location>
</feature>
<dbReference type="EMBL" id="JAANER010000007">
    <property type="protein sequence ID" value="KAG9187463.1"/>
    <property type="molecule type" value="Genomic_DNA"/>
</dbReference>
<keyword evidence="3" id="KW-1185">Reference proteome</keyword>
<evidence type="ECO:0000313" key="2">
    <source>
        <dbReference type="EMBL" id="KAG9187463.1"/>
    </source>
</evidence>
<feature type="region of interest" description="Disordered" evidence="1">
    <location>
        <begin position="478"/>
        <end position="515"/>
    </location>
</feature>
<dbReference type="Proteomes" id="UP001199106">
    <property type="component" value="Unassembled WGS sequence"/>
</dbReference>